<protein>
    <recommendedName>
        <fullName evidence="3">Alternate signal-mediated exported protein</fullName>
    </recommendedName>
</protein>
<dbReference type="InterPro" id="IPR023833">
    <property type="entry name" value="Signal_pept_SipW-depend-type"/>
</dbReference>
<dbReference type="NCBIfam" id="TIGR04088">
    <property type="entry name" value="cognate_SipW"/>
    <property type="match status" value="1"/>
</dbReference>
<dbReference type="Proteomes" id="UP001321498">
    <property type="component" value="Chromosome"/>
</dbReference>
<evidence type="ECO:0000313" key="2">
    <source>
        <dbReference type="Proteomes" id="UP001321498"/>
    </source>
</evidence>
<name>A0ABM8GCU5_9MICO</name>
<organism evidence="1 2">
    <name type="scientific">Naasia aerilata</name>
    <dbReference type="NCBI Taxonomy" id="1162966"/>
    <lineage>
        <taxon>Bacteria</taxon>
        <taxon>Bacillati</taxon>
        <taxon>Actinomycetota</taxon>
        <taxon>Actinomycetes</taxon>
        <taxon>Micrococcales</taxon>
        <taxon>Microbacteriaceae</taxon>
        <taxon>Naasia</taxon>
    </lineage>
</organism>
<gene>
    <name evidence="1" type="ORF">GCM10025866_19760</name>
</gene>
<proteinExistence type="predicted"/>
<evidence type="ECO:0008006" key="3">
    <source>
        <dbReference type="Google" id="ProtNLM"/>
    </source>
</evidence>
<dbReference type="NCBIfam" id="TIGR04089">
    <property type="entry name" value="exp_by_SipW_III"/>
    <property type="match status" value="1"/>
</dbReference>
<evidence type="ECO:0000313" key="1">
    <source>
        <dbReference type="EMBL" id="BDZ46067.1"/>
    </source>
</evidence>
<sequence>MNKLVKGAIAGAAGIALLLGGAGTFALWNSSATLSAPSISAGTLALTSNNNGVWKKLDGSAWTAATDKIIPGTTLVYTQTLTVNAVGNGLKADLTYSGMTGSGALDTYVTKTLEVTSATATVTGSTLSFTPGTSTVNVKLTVVFPSTVTGTQGQSAQLDLSALTFTLTQTP</sequence>
<dbReference type="InterPro" id="IPR024006">
    <property type="entry name" value="Alt_signal_exp_actinobact"/>
</dbReference>
<dbReference type="RefSeq" id="WP_286276169.1">
    <property type="nucleotide sequence ID" value="NZ_AP027731.1"/>
</dbReference>
<reference evidence="2" key="1">
    <citation type="journal article" date="2019" name="Int. J. Syst. Evol. Microbiol.">
        <title>The Global Catalogue of Microorganisms (GCM) 10K type strain sequencing project: providing services to taxonomists for standard genome sequencing and annotation.</title>
        <authorList>
            <consortium name="The Broad Institute Genomics Platform"/>
            <consortium name="The Broad Institute Genome Sequencing Center for Infectious Disease"/>
            <person name="Wu L."/>
            <person name="Ma J."/>
        </authorList>
    </citation>
    <scope>NUCLEOTIDE SEQUENCE [LARGE SCALE GENOMIC DNA]</scope>
    <source>
        <strain evidence="2">NBRC 108725</strain>
    </source>
</reference>
<keyword evidence="2" id="KW-1185">Reference proteome</keyword>
<accession>A0ABM8GCU5</accession>
<dbReference type="EMBL" id="AP027731">
    <property type="protein sequence ID" value="BDZ46067.1"/>
    <property type="molecule type" value="Genomic_DNA"/>
</dbReference>